<dbReference type="Pfam" id="PF02463">
    <property type="entry name" value="SMC_N"/>
    <property type="match status" value="1"/>
</dbReference>
<feature type="binding site" evidence="9">
    <location>
        <begin position="31"/>
        <end position="38"/>
    </location>
    <ligand>
        <name>ATP</name>
        <dbReference type="ChEBI" id="CHEBI:30616"/>
    </ligand>
</feature>
<evidence type="ECO:0000256" key="3">
    <source>
        <dbReference type="ARBA" id="ARBA00020170"/>
    </source>
</evidence>
<dbReference type="NCBIfam" id="TIGR00611">
    <property type="entry name" value="recf"/>
    <property type="match status" value="1"/>
</dbReference>
<dbReference type="GO" id="GO:0006260">
    <property type="term" value="P:DNA replication"/>
    <property type="evidence" value="ECO:0007669"/>
    <property type="project" value="UniProtKB-UniRule"/>
</dbReference>
<evidence type="ECO:0000256" key="7">
    <source>
        <dbReference type="ARBA" id="ARBA00022840"/>
    </source>
</evidence>
<proteinExistence type="inferred from homology"/>
<dbReference type="GO" id="GO:0000731">
    <property type="term" value="P:DNA synthesis involved in DNA repair"/>
    <property type="evidence" value="ECO:0007669"/>
    <property type="project" value="TreeGrafter"/>
</dbReference>
<keyword evidence="7 9" id="KW-0067">ATP-binding</keyword>
<dbReference type="InterPro" id="IPR001238">
    <property type="entry name" value="DNA-binding_RecF"/>
</dbReference>
<dbReference type="PANTHER" id="PTHR32182">
    <property type="entry name" value="DNA REPLICATION AND REPAIR PROTEIN RECF"/>
    <property type="match status" value="1"/>
</dbReference>
<keyword evidence="9 10" id="KW-0227">DNA damage</keyword>
<dbReference type="InterPro" id="IPR027417">
    <property type="entry name" value="P-loop_NTPase"/>
</dbReference>
<sequence length="367" mass="38781">MAALRSISLSHFRSHAAFALEVDDRPVALYGPNGAGKTNILEAISMLSPGRGLRRAAADELARRPDPIGWKVRARVETPSGAHEVATGALPGQRRSVEIDGKTAPQAALGALLPMLWLTPAMDRLWTEGPSERRRFLDRATLSFEPGHGERTLAYEHAMRERNRLFAEGRRDPAWIDALEARMAKAGAGIARARVETVARLIAAQDDAASAFPRAGLRIEGATEARVAAADDPRAAEDEAETALRMALAAGRAADASAGRALQGPHRSDLIATHDGKGVEARLASTGEQKALLISIILADARALAAERGASPVLLLDEIAAHLDADRRAALFDEIVALGAPAFMTGTGAELFEALGARGQIIHVGAG</sequence>
<dbReference type="GO" id="GO:0003697">
    <property type="term" value="F:single-stranded DNA binding"/>
    <property type="evidence" value="ECO:0007669"/>
    <property type="project" value="UniProtKB-UniRule"/>
</dbReference>
<evidence type="ECO:0000256" key="2">
    <source>
        <dbReference type="ARBA" id="ARBA00008016"/>
    </source>
</evidence>
<keyword evidence="9 10" id="KW-0742">SOS response</keyword>
<organism evidence="12 13">
    <name type="scientific">Pikeienuella piscinae</name>
    <dbReference type="NCBI Taxonomy" id="2748098"/>
    <lineage>
        <taxon>Bacteria</taxon>
        <taxon>Pseudomonadati</taxon>
        <taxon>Pseudomonadota</taxon>
        <taxon>Alphaproteobacteria</taxon>
        <taxon>Rhodobacterales</taxon>
        <taxon>Paracoccaceae</taxon>
        <taxon>Pikeienuella</taxon>
    </lineage>
</organism>
<dbReference type="RefSeq" id="WP_165093914.1">
    <property type="nucleotide sequence ID" value="NZ_CP049056.1"/>
</dbReference>
<comment type="subcellular location">
    <subcellularLocation>
        <location evidence="1 9 10">Cytoplasm</location>
    </subcellularLocation>
</comment>
<evidence type="ECO:0000256" key="5">
    <source>
        <dbReference type="ARBA" id="ARBA00022705"/>
    </source>
</evidence>
<name>A0A7L5BSW2_9RHOB</name>
<gene>
    <name evidence="9 12" type="primary">recF</name>
    <name evidence="12" type="ORF">G5B40_00980</name>
</gene>
<dbReference type="PROSITE" id="PS00618">
    <property type="entry name" value="RECF_2"/>
    <property type="match status" value="1"/>
</dbReference>
<dbReference type="Proteomes" id="UP000503336">
    <property type="component" value="Chromosome"/>
</dbReference>
<evidence type="ECO:0000256" key="9">
    <source>
        <dbReference type="HAMAP-Rule" id="MF_00365"/>
    </source>
</evidence>
<dbReference type="AlphaFoldDB" id="A0A7L5BSW2"/>
<dbReference type="SMART" id="SM00382">
    <property type="entry name" value="AAA"/>
    <property type="match status" value="1"/>
</dbReference>
<dbReference type="Gene3D" id="1.20.1050.90">
    <property type="entry name" value="RecF/RecN/SMC, N-terminal domain"/>
    <property type="match status" value="1"/>
</dbReference>
<dbReference type="SUPFAM" id="SSF52540">
    <property type="entry name" value="P-loop containing nucleoside triphosphate hydrolases"/>
    <property type="match status" value="1"/>
</dbReference>
<keyword evidence="9 10" id="KW-0234">DNA repair</keyword>
<dbReference type="InterPro" id="IPR042174">
    <property type="entry name" value="RecF_2"/>
</dbReference>
<protein>
    <recommendedName>
        <fullName evidence="3 9">DNA replication and repair protein RecF</fullName>
    </recommendedName>
</protein>
<reference evidence="12 13" key="1">
    <citation type="submission" date="2020-02" db="EMBL/GenBank/DDBJ databases">
        <title>complete genome sequence of Rhodobacteraceae bacterium.</title>
        <authorList>
            <person name="Park J."/>
            <person name="Kim Y.-S."/>
            <person name="Kim K.-H."/>
        </authorList>
    </citation>
    <scope>NUCLEOTIDE SEQUENCE [LARGE SCALE GENOMIC DNA]</scope>
    <source>
        <strain evidence="12 13">RR4-56</strain>
    </source>
</reference>
<dbReference type="GO" id="GO:0006302">
    <property type="term" value="P:double-strand break repair"/>
    <property type="evidence" value="ECO:0007669"/>
    <property type="project" value="TreeGrafter"/>
</dbReference>
<dbReference type="InterPro" id="IPR003593">
    <property type="entry name" value="AAA+_ATPase"/>
</dbReference>
<feature type="domain" description="AAA+ ATPase" evidence="11">
    <location>
        <begin position="23"/>
        <end position="367"/>
    </location>
</feature>
<dbReference type="GO" id="GO:0005524">
    <property type="term" value="F:ATP binding"/>
    <property type="evidence" value="ECO:0007669"/>
    <property type="project" value="UniProtKB-UniRule"/>
</dbReference>
<dbReference type="KEGG" id="hdh:G5B40_00980"/>
<keyword evidence="5 9" id="KW-0235">DNA replication</keyword>
<evidence type="ECO:0000256" key="10">
    <source>
        <dbReference type="RuleBase" id="RU000578"/>
    </source>
</evidence>
<keyword evidence="4 9" id="KW-0963">Cytoplasm</keyword>
<dbReference type="InterPro" id="IPR003395">
    <property type="entry name" value="RecF/RecN/SMC_N"/>
</dbReference>
<keyword evidence="13" id="KW-1185">Reference proteome</keyword>
<evidence type="ECO:0000313" key="12">
    <source>
        <dbReference type="EMBL" id="QIE54142.1"/>
    </source>
</evidence>
<evidence type="ECO:0000256" key="1">
    <source>
        <dbReference type="ARBA" id="ARBA00004496"/>
    </source>
</evidence>
<accession>A0A7L5BSW2</accession>
<evidence type="ECO:0000256" key="4">
    <source>
        <dbReference type="ARBA" id="ARBA00022490"/>
    </source>
</evidence>
<evidence type="ECO:0000259" key="11">
    <source>
        <dbReference type="SMART" id="SM00382"/>
    </source>
</evidence>
<dbReference type="GO" id="GO:0009432">
    <property type="term" value="P:SOS response"/>
    <property type="evidence" value="ECO:0007669"/>
    <property type="project" value="UniProtKB-UniRule"/>
</dbReference>
<dbReference type="Gene3D" id="3.40.50.300">
    <property type="entry name" value="P-loop containing nucleotide triphosphate hydrolases"/>
    <property type="match status" value="1"/>
</dbReference>
<evidence type="ECO:0000313" key="13">
    <source>
        <dbReference type="Proteomes" id="UP000503336"/>
    </source>
</evidence>
<comment type="function">
    <text evidence="9 10">The RecF protein is involved in DNA metabolism; it is required for DNA replication and normal SOS inducibility. RecF binds preferentially to single-stranded, linear DNA. It also seems to bind ATP.</text>
</comment>
<evidence type="ECO:0000256" key="8">
    <source>
        <dbReference type="ARBA" id="ARBA00023125"/>
    </source>
</evidence>
<dbReference type="HAMAP" id="MF_00365">
    <property type="entry name" value="RecF"/>
    <property type="match status" value="1"/>
</dbReference>
<evidence type="ECO:0000256" key="6">
    <source>
        <dbReference type="ARBA" id="ARBA00022741"/>
    </source>
</evidence>
<keyword evidence="8 9" id="KW-0238">DNA-binding</keyword>
<dbReference type="GO" id="GO:0005737">
    <property type="term" value="C:cytoplasm"/>
    <property type="evidence" value="ECO:0007669"/>
    <property type="project" value="UniProtKB-SubCell"/>
</dbReference>
<dbReference type="EMBL" id="CP049056">
    <property type="protein sequence ID" value="QIE54142.1"/>
    <property type="molecule type" value="Genomic_DNA"/>
</dbReference>
<dbReference type="InterPro" id="IPR018078">
    <property type="entry name" value="DNA-binding_RecF_CS"/>
</dbReference>
<keyword evidence="6 9" id="KW-0547">Nucleotide-binding</keyword>
<dbReference type="PANTHER" id="PTHR32182:SF0">
    <property type="entry name" value="DNA REPLICATION AND REPAIR PROTEIN RECF"/>
    <property type="match status" value="1"/>
</dbReference>
<comment type="similarity">
    <text evidence="2 9 10">Belongs to the RecF family.</text>
</comment>